<feature type="transmembrane region" description="Helical" evidence="6">
    <location>
        <begin position="76"/>
        <end position="96"/>
    </location>
</feature>
<keyword evidence="2 6" id="KW-0812">Transmembrane</keyword>
<dbReference type="InterPro" id="IPR049326">
    <property type="entry name" value="Rhodopsin_dom_fungi"/>
</dbReference>
<dbReference type="AlphaFoldDB" id="A0A9P8C293"/>
<dbReference type="PANTHER" id="PTHR33048">
    <property type="entry name" value="PTH11-LIKE INTEGRAL MEMBRANE PROTEIN (AFU_ORTHOLOGUE AFUA_5G11245)"/>
    <property type="match status" value="1"/>
</dbReference>
<evidence type="ECO:0000256" key="4">
    <source>
        <dbReference type="ARBA" id="ARBA00023136"/>
    </source>
</evidence>
<dbReference type="Pfam" id="PF20684">
    <property type="entry name" value="Fung_rhodopsin"/>
    <property type="match status" value="1"/>
</dbReference>
<evidence type="ECO:0000256" key="2">
    <source>
        <dbReference type="ARBA" id="ARBA00022692"/>
    </source>
</evidence>
<dbReference type="PANTHER" id="PTHR33048:SF167">
    <property type="entry name" value="INTEGRAL MEMBRANE PROTEIN"/>
    <property type="match status" value="1"/>
</dbReference>
<comment type="similarity">
    <text evidence="5">Belongs to the SAT4 family.</text>
</comment>
<name>A0A9P8C293_9HELO</name>
<gene>
    <name evidence="8" type="ORF">BJ875DRAFT_384579</name>
</gene>
<evidence type="ECO:0000259" key="7">
    <source>
        <dbReference type="Pfam" id="PF20684"/>
    </source>
</evidence>
<feature type="transmembrane region" description="Helical" evidence="6">
    <location>
        <begin position="43"/>
        <end position="64"/>
    </location>
</feature>
<evidence type="ECO:0000313" key="8">
    <source>
        <dbReference type="EMBL" id="KAG9230700.1"/>
    </source>
</evidence>
<reference evidence="8" key="1">
    <citation type="journal article" date="2021" name="IMA Fungus">
        <title>Genomic characterization of three marine fungi, including Emericellopsis atlantica sp. nov. with signatures of a generalist lifestyle and marine biomass degradation.</title>
        <authorList>
            <person name="Hagestad O.C."/>
            <person name="Hou L."/>
            <person name="Andersen J.H."/>
            <person name="Hansen E.H."/>
            <person name="Altermark B."/>
            <person name="Li C."/>
            <person name="Kuhnert E."/>
            <person name="Cox R.J."/>
            <person name="Crous P.W."/>
            <person name="Spatafora J.W."/>
            <person name="Lail K."/>
            <person name="Amirebrahimi M."/>
            <person name="Lipzen A."/>
            <person name="Pangilinan J."/>
            <person name="Andreopoulos W."/>
            <person name="Hayes R.D."/>
            <person name="Ng V."/>
            <person name="Grigoriev I.V."/>
            <person name="Jackson S.A."/>
            <person name="Sutton T.D.S."/>
            <person name="Dobson A.D.W."/>
            <person name="Rama T."/>
        </authorList>
    </citation>
    <scope>NUCLEOTIDE SEQUENCE</scope>
    <source>
        <strain evidence="8">TRa018bII</strain>
    </source>
</reference>
<organism evidence="8 9">
    <name type="scientific">Amylocarpus encephaloides</name>
    <dbReference type="NCBI Taxonomy" id="45428"/>
    <lineage>
        <taxon>Eukaryota</taxon>
        <taxon>Fungi</taxon>
        <taxon>Dikarya</taxon>
        <taxon>Ascomycota</taxon>
        <taxon>Pezizomycotina</taxon>
        <taxon>Leotiomycetes</taxon>
        <taxon>Helotiales</taxon>
        <taxon>Helotiales incertae sedis</taxon>
        <taxon>Amylocarpus</taxon>
    </lineage>
</organism>
<feature type="domain" description="Rhodopsin" evidence="7">
    <location>
        <begin position="60"/>
        <end position="159"/>
    </location>
</feature>
<comment type="subcellular location">
    <subcellularLocation>
        <location evidence="1">Membrane</location>
        <topology evidence="1">Multi-pass membrane protein</topology>
    </subcellularLocation>
</comment>
<protein>
    <recommendedName>
        <fullName evidence="7">Rhodopsin domain-containing protein</fullName>
    </recommendedName>
</protein>
<keyword evidence="9" id="KW-1185">Reference proteome</keyword>
<accession>A0A9P8C293</accession>
<comment type="caution">
    <text evidence="8">The sequence shown here is derived from an EMBL/GenBank/DDBJ whole genome shotgun (WGS) entry which is preliminary data.</text>
</comment>
<proteinExistence type="inferred from homology"/>
<dbReference type="InterPro" id="IPR052337">
    <property type="entry name" value="SAT4-like"/>
</dbReference>
<dbReference type="Proteomes" id="UP000824998">
    <property type="component" value="Unassembled WGS sequence"/>
</dbReference>
<evidence type="ECO:0000256" key="5">
    <source>
        <dbReference type="ARBA" id="ARBA00038359"/>
    </source>
</evidence>
<dbReference type="EMBL" id="MU251651">
    <property type="protein sequence ID" value="KAG9230700.1"/>
    <property type="molecule type" value="Genomic_DNA"/>
</dbReference>
<keyword evidence="3 6" id="KW-1133">Transmembrane helix</keyword>
<sequence length="160" mass="17509">MPPPLAASSNSWNLVAFDIQRSRVDPTTGLDLNDDTSTNAPKILAINGALAGFTLVVVLLRFFVRTVMLKSMGIDDWLIGIAMLCGIGTFACFTGETKHGIGMNSDAIPFTENIKMLQWQFFHAIIVTIGISFVKISVACFLLRLVPSKKYKFFLYGAIG</sequence>
<feature type="transmembrane region" description="Helical" evidence="6">
    <location>
        <begin position="121"/>
        <end position="143"/>
    </location>
</feature>
<evidence type="ECO:0000256" key="6">
    <source>
        <dbReference type="SAM" id="Phobius"/>
    </source>
</evidence>
<dbReference type="OrthoDB" id="3897607at2759"/>
<dbReference type="GO" id="GO:0016020">
    <property type="term" value="C:membrane"/>
    <property type="evidence" value="ECO:0007669"/>
    <property type="project" value="UniProtKB-SubCell"/>
</dbReference>
<keyword evidence="4 6" id="KW-0472">Membrane</keyword>
<evidence type="ECO:0000256" key="3">
    <source>
        <dbReference type="ARBA" id="ARBA00022989"/>
    </source>
</evidence>
<evidence type="ECO:0000313" key="9">
    <source>
        <dbReference type="Proteomes" id="UP000824998"/>
    </source>
</evidence>
<evidence type="ECO:0000256" key="1">
    <source>
        <dbReference type="ARBA" id="ARBA00004141"/>
    </source>
</evidence>